<evidence type="ECO:0000256" key="8">
    <source>
        <dbReference type="PROSITE-ProRule" id="PRU10056"/>
    </source>
</evidence>
<dbReference type="PROSITE" id="PS00655">
    <property type="entry name" value="GLYCOSYL_HYDROL_F6_1"/>
    <property type="match status" value="1"/>
</dbReference>
<dbReference type="GO" id="GO:0008810">
    <property type="term" value="F:cellulase activity"/>
    <property type="evidence" value="ECO:0007669"/>
    <property type="project" value="UniProtKB-EC"/>
</dbReference>
<comment type="similarity">
    <text evidence="9">Belongs to the glycosyl hydrolase family 6.</text>
</comment>
<dbReference type="PRINTS" id="PR00733">
    <property type="entry name" value="GLHYDRLASE6"/>
</dbReference>
<evidence type="ECO:0000256" key="5">
    <source>
        <dbReference type="ARBA" id="ARBA00023277"/>
    </source>
</evidence>
<dbReference type="Pfam" id="PF01341">
    <property type="entry name" value="Glyco_hydro_6"/>
    <property type="match status" value="1"/>
</dbReference>
<dbReference type="EMBL" id="CP094298">
    <property type="protein sequence ID" value="UNZ08078.1"/>
    <property type="molecule type" value="Genomic_DNA"/>
</dbReference>
<evidence type="ECO:0000256" key="1">
    <source>
        <dbReference type="ARBA" id="ARBA00022729"/>
    </source>
</evidence>
<keyword evidence="5 9" id="KW-0119">Carbohydrate metabolism</keyword>
<reference evidence="11 12" key="1">
    <citation type="submission" date="2022-03" db="EMBL/GenBank/DDBJ databases">
        <title>Complete genome of Streptomyces rimosus ssp. rimosus R7 (=ATCC 10970).</title>
        <authorList>
            <person name="Beganovic S."/>
            <person name="Ruckert C."/>
            <person name="Busche T."/>
            <person name="Kalinowski J."/>
            <person name="Wittmann C."/>
        </authorList>
    </citation>
    <scope>NUCLEOTIDE SEQUENCE [LARGE SCALE GENOMIC DNA]</scope>
    <source>
        <strain evidence="11 12">R7</strain>
    </source>
</reference>
<protein>
    <recommendedName>
        <fullName evidence="9">Glucanase</fullName>
        <ecNumber evidence="9">3.2.1.-</ecNumber>
    </recommendedName>
</protein>
<dbReference type="Proteomes" id="UP000829494">
    <property type="component" value="Chromosome"/>
</dbReference>
<dbReference type="PANTHER" id="PTHR34876:SF4">
    <property type="entry name" value="1,4-BETA-D-GLUCAN CELLOBIOHYDROLASE C-RELATED"/>
    <property type="match status" value="1"/>
</dbReference>
<dbReference type="EC" id="3.2.1.-" evidence="9"/>
<evidence type="ECO:0000256" key="3">
    <source>
        <dbReference type="ARBA" id="ARBA00023001"/>
    </source>
</evidence>
<dbReference type="Gene3D" id="3.20.20.40">
    <property type="entry name" value="1, 4-beta cellobiohydrolase"/>
    <property type="match status" value="1"/>
</dbReference>
<keyword evidence="6 9" id="KW-0326">Glycosidase</keyword>
<dbReference type="InterPro" id="IPR001524">
    <property type="entry name" value="Glyco_hydro_6_CS"/>
</dbReference>
<dbReference type="SUPFAM" id="SSF51989">
    <property type="entry name" value="Glycosyl hydrolases family 6, cellulases"/>
    <property type="match status" value="1"/>
</dbReference>
<organism evidence="11 12">
    <name type="scientific">Streptomyces rimosus subsp. rimosus</name>
    <dbReference type="NCBI Taxonomy" id="132474"/>
    <lineage>
        <taxon>Bacteria</taxon>
        <taxon>Bacillati</taxon>
        <taxon>Actinomycetota</taxon>
        <taxon>Actinomycetes</taxon>
        <taxon>Kitasatosporales</taxon>
        <taxon>Streptomycetaceae</taxon>
        <taxon>Streptomyces</taxon>
    </lineage>
</organism>
<gene>
    <name evidence="11" type="primary">cenA2</name>
    <name evidence="11" type="ORF">SRIMR7_38560</name>
</gene>
<dbReference type="PANTHER" id="PTHR34876">
    <property type="match status" value="1"/>
</dbReference>
<keyword evidence="2 9" id="KW-0378">Hydrolase</keyword>
<evidence type="ECO:0000313" key="12">
    <source>
        <dbReference type="Proteomes" id="UP000829494"/>
    </source>
</evidence>
<evidence type="ECO:0000313" key="11">
    <source>
        <dbReference type="EMBL" id="UNZ08078.1"/>
    </source>
</evidence>
<dbReference type="InterPro" id="IPR036434">
    <property type="entry name" value="Beta_cellobiohydrolase_sf"/>
</dbReference>
<keyword evidence="1" id="KW-0732">Signal</keyword>
<feature type="active site" evidence="8">
    <location>
        <position position="118"/>
    </location>
</feature>
<feature type="compositionally biased region" description="Gly residues" evidence="10">
    <location>
        <begin position="365"/>
        <end position="374"/>
    </location>
</feature>
<feature type="region of interest" description="Disordered" evidence="10">
    <location>
        <begin position="338"/>
        <end position="390"/>
    </location>
</feature>
<name>A0ABY3ZE59_STRRM</name>
<dbReference type="GeneID" id="66852778"/>
<evidence type="ECO:0000256" key="7">
    <source>
        <dbReference type="ARBA" id="ARBA00023326"/>
    </source>
</evidence>
<dbReference type="InterPro" id="IPR016288">
    <property type="entry name" value="Beta_cellobiohydrolase"/>
</dbReference>
<keyword evidence="7 9" id="KW-0624">Polysaccharide degradation</keyword>
<keyword evidence="12" id="KW-1185">Reference proteome</keyword>
<sequence>MGRWSGMRRRGRGQSGVRLMVVGVLLTCGGWIGGPALPAAPWQGGLWVDPDNAARRALDGVAGGGGAERAVLRWLAGQPVAVWLTQGDPLPRAREVSMAAEAVGRVPVLVAYHIPGRDCGQHSAGGAADAAGYRWWVGRLAAGLGDRRAVVILEPDAVAQALTGCAPEQLRQRLLAEAVDTLKHGPGVRVYLDAGNPGWVRDTDRLAAALAASGGRRADGFALNVASFHTTRTTVAYGEEISRALGGAHFVIDTSRNGNGPPPAVAGAGPNGGEAWCNPPGRALGRLPTASTGHPRLDAYLWVKVPGESDGACRGGPPAGRWWMPYAVALAHAVPGQETARSAHAGSGTDGARGGTARSAHAGAGTAGARGGTAPGDAVGSLRHLQPAGR</sequence>
<dbReference type="RefSeq" id="WP_003979544.1">
    <property type="nucleotide sequence ID" value="NZ_CP100397.1"/>
</dbReference>
<feature type="compositionally biased region" description="Low complexity" evidence="10">
    <location>
        <begin position="355"/>
        <end position="364"/>
    </location>
</feature>
<keyword evidence="4" id="KW-1015">Disulfide bond</keyword>
<evidence type="ECO:0000256" key="4">
    <source>
        <dbReference type="ARBA" id="ARBA00023157"/>
    </source>
</evidence>
<accession>A0ABY3ZE59</accession>
<evidence type="ECO:0000256" key="9">
    <source>
        <dbReference type="RuleBase" id="RU361186"/>
    </source>
</evidence>
<evidence type="ECO:0000256" key="2">
    <source>
        <dbReference type="ARBA" id="ARBA00022801"/>
    </source>
</evidence>
<evidence type="ECO:0000256" key="6">
    <source>
        <dbReference type="ARBA" id="ARBA00023295"/>
    </source>
</evidence>
<proteinExistence type="inferred from homology"/>
<evidence type="ECO:0000256" key="10">
    <source>
        <dbReference type="SAM" id="MobiDB-lite"/>
    </source>
</evidence>
<keyword evidence="3 9" id="KW-0136">Cellulose degradation</keyword>